<sequence>MIFEWRVYRFTPGRATEYLASFEREGLSLVTRHLPMLGYWLTECGELNTLHHLWVYRDLADRVARRVRLAADDEWTRGFGPRAFPMIEHQRSRLLEVVAGSPRLDAATSAATEAAGPPPTASAGNLVLGSWSALETGRGEFDAVAPGTETVAIWRVLAGEGPGDYMRLTRAETAEEFPLANRSGQSCDLMRPARFSPLG</sequence>
<dbReference type="SUPFAM" id="SSF54909">
    <property type="entry name" value="Dimeric alpha+beta barrel"/>
    <property type="match status" value="1"/>
</dbReference>
<accession>A0A2W5Q870</accession>
<dbReference type="Proteomes" id="UP000249185">
    <property type="component" value="Unassembled WGS sequence"/>
</dbReference>
<reference evidence="3 4" key="1">
    <citation type="submission" date="2017-08" db="EMBL/GenBank/DDBJ databases">
        <title>Infants hospitalized years apart are colonized by the same room-sourced microbial strains.</title>
        <authorList>
            <person name="Brooks B."/>
            <person name="Olm M.R."/>
            <person name="Firek B.A."/>
            <person name="Baker R."/>
            <person name="Thomas B.C."/>
            <person name="Morowitz M.J."/>
            <person name="Banfield J.F."/>
        </authorList>
    </citation>
    <scope>NUCLEOTIDE SEQUENCE [LARGE SCALE GENOMIC DNA]</scope>
    <source>
        <strain evidence="3">S2_005_002_R2_34</strain>
    </source>
</reference>
<comment type="caution">
    <text evidence="3">The sequence shown here is derived from an EMBL/GenBank/DDBJ whole genome shotgun (WGS) entry which is preliminary data.</text>
</comment>
<dbReference type="PANTHER" id="PTHR21017:SF17">
    <property type="entry name" value="PROTEIN NIPSNAP"/>
    <property type="match status" value="1"/>
</dbReference>
<dbReference type="Pfam" id="PF07978">
    <property type="entry name" value="NIPSNAP"/>
    <property type="match status" value="1"/>
</dbReference>
<gene>
    <name evidence="3" type="ORF">DI556_17305</name>
</gene>
<feature type="domain" description="NIPSNAP" evidence="2">
    <location>
        <begin position="4"/>
        <end position="102"/>
    </location>
</feature>
<evidence type="ECO:0000313" key="4">
    <source>
        <dbReference type="Proteomes" id="UP000249185"/>
    </source>
</evidence>
<proteinExistence type="inferred from homology"/>
<dbReference type="AlphaFoldDB" id="A0A2W5Q870"/>
<comment type="similarity">
    <text evidence="1">Belongs to the NipSnap family.</text>
</comment>
<evidence type="ECO:0000313" key="3">
    <source>
        <dbReference type="EMBL" id="PZQ47600.1"/>
    </source>
</evidence>
<organism evidence="3 4">
    <name type="scientific">Rhodovulum sulfidophilum</name>
    <name type="common">Rhodobacter sulfidophilus</name>
    <dbReference type="NCBI Taxonomy" id="35806"/>
    <lineage>
        <taxon>Bacteria</taxon>
        <taxon>Pseudomonadati</taxon>
        <taxon>Pseudomonadota</taxon>
        <taxon>Alphaproteobacteria</taxon>
        <taxon>Rhodobacterales</taxon>
        <taxon>Paracoccaceae</taxon>
        <taxon>Rhodovulum</taxon>
    </lineage>
</organism>
<dbReference type="InterPro" id="IPR012577">
    <property type="entry name" value="NIPSNAP"/>
</dbReference>
<evidence type="ECO:0000259" key="2">
    <source>
        <dbReference type="Pfam" id="PF07978"/>
    </source>
</evidence>
<dbReference type="PANTHER" id="PTHR21017">
    <property type="entry name" value="NIPSNAP-RELATED"/>
    <property type="match status" value="1"/>
</dbReference>
<dbReference type="EMBL" id="QFPW01000016">
    <property type="protein sequence ID" value="PZQ47600.1"/>
    <property type="molecule type" value="Genomic_DNA"/>
</dbReference>
<dbReference type="Gene3D" id="3.30.70.100">
    <property type="match status" value="1"/>
</dbReference>
<evidence type="ECO:0000256" key="1">
    <source>
        <dbReference type="ARBA" id="ARBA00005291"/>
    </source>
</evidence>
<dbReference type="InterPro" id="IPR011008">
    <property type="entry name" value="Dimeric_a/b-barrel"/>
</dbReference>
<name>A0A2W5Q870_RHOSU</name>
<protein>
    <recommendedName>
        <fullName evidence="2">NIPSNAP domain-containing protein</fullName>
    </recommendedName>
</protein>
<dbReference type="InterPro" id="IPR051557">
    <property type="entry name" value="NipSnap_domain"/>
</dbReference>